<protein>
    <submittedName>
        <fullName evidence="1">Uncharacterized protein</fullName>
    </submittedName>
</protein>
<evidence type="ECO:0000313" key="1">
    <source>
        <dbReference type="EMBL" id="MBL6761934.1"/>
    </source>
</evidence>
<organism evidence="1 2">
    <name type="scientific">PS1 clade bacterium</name>
    <dbReference type="NCBI Taxonomy" id="2175152"/>
    <lineage>
        <taxon>Bacteria</taxon>
        <taxon>Pseudomonadati</taxon>
        <taxon>Pseudomonadota</taxon>
        <taxon>Alphaproteobacteria</taxon>
        <taxon>PS1 clade</taxon>
    </lineage>
</organism>
<proteinExistence type="predicted"/>
<reference evidence="1" key="1">
    <citation type="submission" date="2020-10" db="EMBL/GenBank/DDBJ databases">
        <title>Microbiome of the Black Sea water column analyzed by genome centric metagenomics.</title>
        <authorList>
            <person name="Cabello-Yeves P.J."/>
            <person name="Callieri C."/>
            <person name="Picazo A."/>
            <person name="Mehrshad M."/>
            <person name="Haro-Moreno J.M."/>
            <person name="Roda-Garcia J."/>
            <person name="Dzembekova N."/>
            <person name="Slabakova V."/>
            <person name="Slabakova N."/>
            <person name="Moncheva S."/>
            <person name="Rodriguez-Valera F."/>
        </authorList>
    </citation>
    <scope>NUCLEOTIDE SEQUENCE</scope>
    <source>
        <strain evidence="1">BS307-5m-G5</strain>
    </source>
</reference>
<dbReference type="Proteomes" id="UP000785783">
    <property type="component" value="Unassembled WGS sequence"/>
</dbReference>
<dbReference type="EMBL" id="JADHOK010000050">
    <property type="protein sequence ID" value="MBL6761934.1"/>
    <property type="molecule type" value="Genomic_DNA"/>
</dbReference>
<accession>A0A937HGV8</accession>
<sequence length="95" mass="11016">MKELKSRIREAVSRELSLKVRETEFTEYKEEDGTPVVRVDVWLSKENEKIGGDLYFRLIPLVANTVREAEIFDAFPLVKPHLARGQEINSKLLKT</sequence>
<evidence type="ECO:0000313" key="2">
    <source>
        <dbReference type="Proteomes" id="UP000785783"/>
    </source>
</evidence>
<comment type="caution">
    <text evidence="1">The sequence shown here is derived from an EMBL/GenBank/DDBJ whole genome shotgun (WGS) entry which is preliminary data.</text>
</comment>
<name>A0A937HGV8_9PROT</name>
<dbReference type="AlphaFoldDB" id="A0A937HGV8"/>
<gene>
    <name evidence="1" type="ORF">ISQ19_04475</name>
</gene>